<dbReference type="PROSITE" id="PS51257">
    <property type="entry name" value="PROKAR_LIPOPROTEIN"/>
    <property type="match status" value="1"/>
</dbReference>
<dbReference type="EMBL" id="FLUQ01000001">
    <property type="protein sequence ID" value="SBV97894.1"/>
    <property type="molecule type" value="Genomic_DNA"/>
</dbReference>
<keyword evidence="1" id="KW-0732">Signal</keyword>
<protein>
    <recommendedName>
        <fullName evidence="3">Lipoprotein</fullName>
    </recommendedName>
</protein>
<proteinExistence type="predicted"/>
<accession>A0A212JEN9</accession>
<feature type="signal peptide" evidence="1">
    <location>
        <begin position="1"/>
        <end position="18"/>
    </location>
</feature>
<evidence type="ECO:0000313" key="2">
    <source>
        <dbReference type="EMBL" id="SBV97894.1"/>
    </source>
</evidence>
<name>A0A212JEN9_9DELT</name>
<feature type="chain" id="PRO_5012532860" description="Lipoprotein" evidence="1">
    <location>
        <begin position="19"/>
        <end position="164"/>
    </location>
</feature>
<gene>
    <name evidence="2" type="ORF">KL86DPRO_11294</name>
</gene>
<evidence type="ECO:0008006" key="3">
    <source>
        <dbReference type="Google" id="ProtNLM"/>
    </source>
</evidence>
<organism evidence="2">
    <name type="scientific">uncultured delta proteobacterium</name>
    <dbReference type="NCBI Taxonomy" id="34034"/>
    <lineage>
        <taxon>Bacteria</taxon>
        <taxon>Deltaproteobacteria</taxon>
        <taxon>environmental samples</taxon>
    </lineage>
</organism>
<sequence length="164" mass="18205">MKKVVLAFVLAFSAFAISACVHIAYGPSDNIADAQYVQSVQAVLDSKETITFMDKAYMLANTAKPGPAQTWGVFGTIVVTDNTLYFLFWNRNANAFDVLRKLPLTDMANIDHISSAWGPGDYIAIEDKDHRFDLYSCYTIPVTANVVEKNRELLDSLNAVKNTK</sequence>
<reference evidence="2" key="1">
    <citation type="submission" date="2016-04" db="EMBL/GenBank/DDBJ databases">
        <authorList>
            <person name="Evans L.H."/>
            <person name="Alamgir A."/>
            <person name="Owens N."/>
            <person name="Weber N.D."/>
            <person name="Virtaneva K."/>
            <person name="Barbian K."/>
            <person name="Babar A."/>
            <person name="Rosenke K."/>
        </authorList>
    </citation>
    <scope>NUCLEOTIDE SEQUENCE</scope>
    <source>
        <strain evidence="2">86</strain>
    </source>
</reference>
<evidence type="ECO:0000256" key="1">
    <source>
        <dbReference type="SAM" id="SignalP"/>
    </source>
</evidence>
<dbReference type="AlphaFoldDB" id="A0A212JEN9"/>